<dbReference type="EMBL" id="KQ435729">
    <property type="protein sequence ID" value="KOX77597.1"/>
    <property type="molecule type" value="Genomic_DNA"/>
</dbReference>
<protein>
    <submittedName>
        <fullName evidence="1">Uncharacterized protein</fullName>
    </submittedName>
</protein>
<reference evidence="1 2" key="1">
    <citation type="submission" date="2015-07" db="EMBL/GenBank/DDBJ databases">
        <title>The genome of Melipona quadrifasciata.</title>
        <authorList>
            <person name="Pan H."/>
            <person name="Kapheim K."/>
        </authorList>
    </citation>
    <scope>NUCLEOTIDE SEQUENCE [LARGE SCALE GENOMIC DNA]</scope>
    <source>
        <strain evidence="1">0111107301</strain>
        <tissue evidence="1">Whole body</tissue>
    </source>
</reference>
<evidence type="ECO:0000313" key="1">
    <source>
        <dbReference type="EMBL" id="KOX77597.1"/>
    </source>
</evidence>
<proteinExistence type="predicted"/>
<dbReference type="Proteomes" id="UP000053105">
    <property type="component" value="Unassembled WGS sequence"/>
</dbReference>
<accession>A0A0M9A5E8</accession>
<dbReference type="AlphaFoldDB" id="A0A0M9A5E8"/>
<keyword evidence="2" id="KW-1185">Reference proteome</keyword>
<sequence>MISTRIILQINLIAISRVTMQFGGASACDELMRDYFEIYQVERDDLNNYFLKCSNRRVLSNNYVQNADSVLLRMQSLSYPIDQRRLYKRDRRCLKHVRRNLTDASSRPRRLRASSSHTQLIIYSSYVLAALTLVNRIERPSLRGERTNTCIPQYVIDDKI</sequence>
<name>A0A0M9A5E8_9HYME</name>
<gene>
    <name evidence="1" type="ORF">WN51_09261</name>
</gene>
<organism evidence="1 2">
    <name type="scientific">Melipona quadrifasciata</name>
    <dbReference type="NCBI Taxonomy" id="166423"/>
    <lineage>
        <taxon>Eukaryota</taxon>
        <taxon>Metazoa</taxon>
        <taxon>Ecdysozoa</taxon>
        <taxon>Arthropoda</taxon>
        <taxon>Hexapoda</taxon>
        <taxon>Insecta</taxon>
        <taxon>Pterygota</taxon>
        <taxon>Neoptera</taxon>
        <taxon>Endopterygota</taxon>
        <taxon>Hymenoptera</taxon>
        <taxon>Apocrita</taxon>
        <taxon>Aculeata</taxon>
        <taxon>Apoidea</taxon>
        <taxon>Anthophila</taxon>
        <taxon>Apidae</taxon>
        <taxon>Melipona</taxon>
    </lineage>
</organism>
<dbReference type="PROSITE" id="PS51257">
    <property type="entry name" value="PROKAR_LIPOPROTEIN"/>
    <property type="match status" value="1"/>
</dbReference>
<evidence type="ECO:0000313" key="2">
    <source>
        <dbReference type="Proteomes" id="UP000053105"/>
    </source>
</evidence>